<accession>A0A218YSL5</accession>
<dbReference type="InterPro" id="IPR001834">
    <property type="entry name" value="CBR-like"/>
</dbReference>
<dbReference type="STRING" id="503106.A0A218YSL5"/>
<feature type="binding site" evidence="9">
    <location>
        <position position="166"/>
    </location>
    <ligand>
        <name>FAD</name>
        <dbReference type="ChEBI" id="CHEBI:57692"/>
    </ligand>
</feature>
<dbReference type="InParanoid" id="A0A218YSL5"/>
<dbReference type="AlphaFoldDB" id="A0A218YSL5"/>
<evidence type="ECO:0000256" key="6">
    <source>
        <dbReference type="ARBA" id="ARBA00023002"/>
    </source>
</evidence>
<dbReference type="GO" id="GO:0006696">
    <property type="term" value="P:ergosterol biosynthetic process"/>
    <property type="evidence" value="ECO:0007669"/>
    <property type="project" value="TreeGrafter"/>
</dbReference>
<keyword evidence="5 9" id="KW-0274">FAD</keyword>
<comment type="catalytic activity">
    <reaction evidence="10">
        <text>2 Fe(III)-[cytochrome b5] + NADH = 2 Fe(II)-[cytochrome b5] + NAD(+) + H(+)</text>
        <dbReference type="Rhea" id="RHEA:46680"/>
        <dbReference type="Rhea" id="RHEA-COMP:10438"/>
        <dbReference type="Rhea" id="RHEA-COMP:10439"/>
        <dbReference type="ChEBI" id="CHEBI:15378"/>
        <dbReference type="ChEBI" id="CHEBI:29033"/>
        <dbReference type="ChEBI" id="CHEBI:29034"/>
        <dbReference type="ChEBI" id="CHEBI:57540"/>
        <dbReference type="ChEBI" id="CHEBI:57945"/>
        <dbReference type="EC" id="1.6.2.2"/>
    </reaction>
</comment>
<evidence type="ECO:0000256" key="4">
    <source>
        <dbReference type="ARBA" id="ARBA00022630"/>
    </source>
</evidence>
<dbReference type="InterPro" id="IPR017927">
    <property type="entry name" value="FAD-bd_FR_type"/>
</dbReference>
<dbReference type="Pfam" id="PF00970">
    <property type="entry name" value="FAD_binding_6"/>
    <property type="match status" value="1"/>
</dbReference>
<keyword evidence="4 9" id="KW-0285">Flavoprotein</keyword>
<dbReference type="InterPro" id="IPR039261">
    <property type="entry name" value="FNR_nucleotide-bd"/>
</dbReference>
<dbReference type="EC" id="1.6.2.2" evidence="10"/>
<keyword evidence="8" id="KW-0472">Membrane</keyword>
<dbReference type="EMBL" id="MZNU01000414">
    <property type="protein sequence ID" value="OWO98045.1"/>
    <property type="molecule type" value="Genomic_DNA"/>
</dbReference>
<protein>
    <recommendedName>
        <fullName evidence="10">NADH-cytochrome b5 reductase</fullName>
        <ecNumber evidence="10">1.6.2.2</ecNumber>
    </recommendedName>
</protein>
<comment type="similarity">
    <text evidence="3 10">Belongs to the flavoprotein pyridine nucleotide cytochrome reductase family.</text>
</comment>
<evidence type="ECO:0000256" key="3">
    <source>
        <dbReference type="ARBA" id="ARBA00006105"/>
    </source>
</evidence>
<comment type="caution">
    <text evidence="12">The sequence shown here is derived from an EMBL/GenBank/DDBJ whole genome shotgun (WGS) entry which is preliminary data.</text>
</comment>
<evidence type="ECO:0000256" key="10">
    <source>
        <dbReference type="RuleBase" id="RU361226"/>
    </source>
</evidence>
<dbReference type="PROSITE" id="PS51384">
    <property type="entry name" value="FAD_FR"/>
    <property type="match status" value="1"/>
</dbReference>
<dbReference type="InterPro" id="IPR001709">
    <property type="entry name" value="Flavoprot_Pyr_Nucl_cyt_Rdtase"/>
</dbReference>
<dbReference type="Proteomes" id="UP000242519">
    <property type="component" value="Unassembled WGS sequence"/>
</dbReference>
<evidence type="ECO:0000256" key="7">
    <source>
        <dbReference type="ARBA" id="ARBA00023027"/>
    </source>
</evidence>
<dbReference type="FunFam" id="3.40.50.80:FF:000009">
    <property type="entry name" value="NADH-cytochrome b5 reductase"/>
    <property type="match status" value="1"/>
</dbReference>
<evidence type="ECO:0000259" key="11">
    <source>
        <dbReference type="PROSITE" id="PS51384"/>
    </source>
</evidence>
<feature type="binding site" evidence="9">
    <location>
        <position position="176"/>
    </location>
    <ligand>
        <name>FAD</name>
        <dbReference type="ChEBI" id="CHEBI:57692"/>
    </ligand>
</feature>
<feature type="binding site" evidence="9">
    <location>
        <position position="168"/>
    </location>
    <ligand>
        <name>FAD</name>
        <dbReference type="ChEBI" id="CHEBI:57692"/>
    </ligand>
</feature>
<reference evidence="12 13" key="1">
    <citation type="submission" date="2017-04" db="EMBL/GenBank/DDBJ databases">
        <title>Draft genome sequence of Marssonina coronaria NL1: causal agent of apple blotch.</title>
        <authorList>
            <person name="Cheng Q."/>
        </authorList>
    </citation>
    <scope>NUCLEOTIDE SEQUENCE [LARGE SCALE GENOMIC DNA]</scope>
    <source>
        <strain evidence="12 13">NL1</strain>
    </source>
</reference>
<evidence type="ECO:0000256" key="9">
    <source>
        <dbReference type="PIRSR" id="PIRSR601834-1"/>
    </source>
</evidence>
<evidence type="ECO:0000256" key="1">
    <source>
        <dbReference type="ARBA" id="ARBA00001974"/>
    </source>
</evidence>
<keyword evidence="7 10" id="KW-0520">NAD</keyword>
<evidence type="ECO:0000256" key="5">
    <source>
        <dbReference type="ARBA" id="ARBA00022827"/>
    </source>
</evidence>
<dbReference type="PANTHER" id="PTHR19370:SF101">
    <property type="entry name" value="NADH-CYTOCHROME B5 REDUCTASE"/>
    <property type="match status" value="1"/>
</dbReference>
<dbReference type="OrthoDB" id="432685at2759"/>
<feature type="binding site" evidence="9">
    <location>
        <position position="217"/>
    </location>
    <ligand>
        <name>FAD</name>
        <dbReference type="ChEBI" id="CHEBI:57692"/>
    </ligand>
</feature>
<dbReference type="SUPFAM" id="SSF52343">
    <property type="entry name" value="Ferredoxin reductase-like, C-terminal NADP-linked domain"/>
    <property type="match status" value="1"/>
</dbReference>
<feature type="binding site" evidence="9">
    <location>
        <position position="150"/>
    </location>
    <ligand>
        <name>FAD</name>
        <dbReference type="ChEBI" id="CHEBI:57692"/>
    </ligand>
</feature>
<keyword evidence="6 10" id="KW-0560">Oxidoreductase</keyword>
<dbReference type="PANTHER" id="PTHR19370">
    <property type="entry name" value="NADH-CYTOCHROME B5 REDUCTASE"/>
    <property type="match status" value="1"/>
</dbReference>
<comment type="subcellular location">
    <subcellularLocation>
        <location evidence="2">Mitochondrion outer membrane</location>
        <topology evidence="2">Single-pass membrane protein</topology>
    </subcellularLocation>
</comment>
<sequence>MAPGVRLALARPSDFWFVRFLEQQTDILASSFPTLIHRGLTAQMVDGNWLLVGRTDRAWSGLLAATAVGLYVARSYFTENVHAESQEPPPIFSNRFGQSLRLESSELVNHNTKKLRFEFPHAEAKSGLVLTSSVLVVTWPKGKFFPTVRPYTPVSSLDQRGAIELLVKKYPDGKASSYLHGLSPGDSVYFAGALNGYRWTPNQFQHITLIAGGAGITPMYQLIRGVLQDPADKTRITLVFGVNSDADVLFRQEFEELQRNYGDRFKAVYTVSRPGDHCPFRKGHVTKELIEQASGRAMEGERTKVFVCGPPAMESALLGGNSFKSGKRGILEQLGYTKEQVHQF</sequence>
<dbReference type="InterPro" id="IPR008333">
    <property type="entry name" value="Cbr1-like_FAD-bd_dom"/>
</dbReference>
<keyword evidence="13" id="KW-1185">Reference proteome</keyword>
<comment type="cofactor">
    <cofactor evidence="1 9 10">
        <name>FAD</name>
        <dbReference type="ChEBI" id="CHEBI:57692"/>
    </cofactor>
</comment>
<evidence type="ECO:0000313" key="13">
    <source>
        <dbReference type="Proteomes" id="UP000242519"/>
    </source>
</evidence>
<name>A0A218YSL5_9HELO</name>
<dbReference type="SUPFAM" id="SSF63380">
    <property type="entry name" value="Riboflavin synthase domain-like"/>
    <property type="match status" value="1"/>
</dbReference>
<feature type="domain" description="FAD-binding FR-type" evidence="11">
    <location>
        <begin position="95"/>
        <end position="200"/>
    </location>
</feature>
<evidence type="ECO:0000313" key="12">
    <source>
        <dbReference type="EMBL" id="OWO98045.1"/>
    </source>
</evidence>
<dbReference type="PRINTS" id="PR00406">
    <property type="entry name" value="CYTB5RDTASE"/>
</dbReference>
<organism evidence="12 13">
    <name type="scientific">Diplocarpon coronariae</name>
    <dbReference type="NCBI Taxonomy" id="2795749"/>
    <lineage>
        <taxon>Eukaryota</taxon>
        <taxon>Fungi</taxon>
        <taxon>Dikarya</taxon>
        <taxon>Ascomycota</taxon>
        <taxon>Pezizomycotina</taxon>
        <taxon>Leotiomycetes</taxon>
        <taxon>Helotiales</taxon>
        <taxon>Drepanopezizaceae</taxon>
        <taxon>Diplocarpon</taxon>
    </lineage>
</organism>
<dbReference type="PRINTS" id="PR00371">
    <property type="entry name" value="FPNCR"/>
</dbReference>
<gene>
    <name evidence="12" type="ORF">B2J93_8270</name>
</gene>
<dbReference type="GO" id="GO:0090524">
    <property type="term" value="F:cytochrome-b5 reductase activity, acting on NADH"/>
    <property type="evidence" value="ECO:0007669"/>
    <property type="project" value="UniProtKB-EC"/>
</dbReference>
<dbReference type="Pfam" id="PF00175">
    <property type="entry name" value="NAD_binding_1"/>
    <property type="match status" value="1"/>
</dbReference>
<feature type="binding site" evidence="9">
    <location>
        <position position="151"/>
    </location>
    <ligand>
        <name>FAD</name>
        <dbReference type="ChEBI" id="CHEBI:57692"/>
    </ligand>
</feature>
<dbReference type="Gene3D" id="3.40.50.80">
    <property type="entry name" value="Nucleotide-binding domain of ferredoxin-NADP reductase (FNR) module"/>
    <property type="match status" value="1"/>
</dbReference>
<evidence type="ECO:0000256" key="2">
    <source>
        <dbReference type="ARBA" id="ARBA00004572"/>
    </source>
</evidence>
<dbReference type="InterPro" id="IPR001433">
    <property type="entry name" value="OxRdtase_FAD/NAD-bd"/>
</dbReference>
<dbReference type="GO" id="GO:0005741">
    <property type="term" value="C:mitochondrial outer membrane"/>
    <property type="evidence" value="ECO:0007669"/>
    <property type="project" value="UniProtKB-SubCell"/>
</dbReference>
<evidence type="ECO:0000256" key="8">
    <source>
        <dbReference type="ARBA" id="ARBA00023136"/>
    </source>
</evidence>
<proteinExistence type="inferred from homology"/>
<dbReference type="CDD" id="cd06183">
    <property type="entry name" value="cyt_b5_reduct_like"/>
    <property type="match status" value="1"/>
</dbReference>
<dbReference type="InterPro" id="IPR017938">
    <property type="entry name" value="Riboflavin_synthase-like_b-brl"/>
</dbReference>
<feature type="binding site" evidence="9">
    <location>
        <position position="149"/>
    </location>
    <ligand>
        <name>FAD</name>
        <dbReference type="ChEBI" id="CHEBI:57692"/>
    </ligand>
</feature>
<feature type="binding site" evidence="9">
    <location>
        <position position="174"/>
    </location>
    <ligand>
        <name>FAD</name>
        <dbReference type="ChEBI" id="CHEBI:57692"/>
    </ligand>
</feature>
<dbReference type="Gene3D" id="2.40.30.10">
    <property type="entry name" value="Translation factors"/>
    <property type="match status" value="1"/>
</dbReference>